<reference evidence="6" key="2">
    <citation type="submission" date="2015-01" db="EMBL/GenBank/DDBJ databases">
        <title>Evolutionary Origins and Diversification of the Mycorrhizal Mutualists.</title>
        <authorList>
            <consortium name="DOE Joint Genome Institute"/>
            <consortium name="Mycorrhizal Genomics Consortium"/>
            <person name="Kohler A."/>
            <person name="Kuo A."/>
            <person name="Nagy L.G."/>
            <person name="Floudas D."/>
            <person name="Copeland A."/>
            <person name="Barry K.W."/>
            <person name="Cichocki N."/>
            <person name="Veneault-Fourrey C."/>
            <person name="LaButti K."/>
            <person name="Lindquist E.A."/>
            <person name="Lipzen A."/>
            <person name="Lundell T."/>
            <person name="Morin E."/>
            <person name="Murat C."/>
            <person name="Riley R."/>
            <person name="Ohm R."/>
            <person name="Sun H."/>
            <person name="Tunlid A."/>
            <person name="Henrissat B."/>
            <person name="Grigoriev I.V."/>
            <person name="Hibbett D.S."/>
            <person name="Martin F."/>
        </authorList>
    </citation>
    <scope>NUCLEOTIDE SEQUENCE [LARGE SCALE GENOMIC DNA]</scope>
    <source>
        <strain evidence="6">MAFF 305830</strain>
    </source>
</reference>
<dbReference type="HOGENOM" id="CLU_000288_6_3_1"/>
<dbReference type="InterPro" id="IPR011047">
    <property type="entry name" value="Quinoprotein_ADH-like_sf"/>
</dbReference>
<feature type="repeat" description="WD" evidence="3">
    <location>
        <begin position="1274"/>
        <end position="1315"/>
    </location>
</feature>
<dbReference type="InterPro" id="IPR027417">
    <property type="entry name" value="P-loop_NTPase"/>
</dbReference>
<dbReference type="GO" id="GO:0017070">
    <property type="term" value="F:U6 snRNA binding"/>
    <property type="evidence" value="ECO:0007669"/>
    <property type="project" value="TreeGrafter"/>
</dbReference>
<dbReference type="EMBL" id="KN824302">
    <property type="protein sequence ID" value="KIM26984.1"/>
    <property type="molecule type" value="Genomic_DNA"/>
</dbReference>
<dbReference type="PROSITE" id="PS00678">
    <property type="entry name" value="WD_REPEATS_1"/>
    <property type="match status" value="8"/>
</dbReference>
<name>A0A0C3B459_SERVB</name>
<feature type="repeat" description="WD" evidence="3">
    <location>
        <begin position="1016"/>
        <end position="1053"/>
    </location>
</feature>
<evidence type="ECO:0000256" key="1">
    <source>
        <dbReference type="ARBA" id="ARBA00022574"/>
    </source>
</evidence>
<feature type="repeat" description="WD" evidence="3">
    <location>
        <begin position="758"/>
        <end position="799"/>
    </location>
</feature>
<feature type="repeat" description="WD" evidence="3">
    <location>
        <begin position="887"/>
        <end position="928"/>
    </location>
</feature>
<feature type="repeat" description="WD" evidence="3">
    <location>
        <begin position="1059"/>
        <end position="1100"/>
    </location>
</feature>
<dbReference type="InterPro" id="IPR019775">
    <property type="entry name" value="WD40_repeat_CS"/>
</dbReference>
<dbReference type="PROSITE" id="PS50294">
    <property type="entry name" value="WD_REPEATS_REGION"/>
    <property type="match status" value="14"/>
</dbReference>
<dbReference type="GO" id="GO:0030621">
    <property type="term" value="F:U4 snRNA binding"/>
    <property type="evidence" value="ECO:0007669"/>
    <property type="project" value="TreeGrafter"/>
</dbReference>
<feature type="repeat" description="WD" evidence="3">
    <location>
        <begin position="1145"/>
        <end position="1177"/>
    </location>
</feature>
<dbReference type="PROSITE" id="PS50082">
    <property type="entry name" value="WD_REPEATS_2"/>
    <property type="match status" value="14"/>
</dbReference>
<feature type="repeat" description="WD" evidence="3">
    <location>
        <begin position="930"/>
        <end position="962"/>
    </location>
</feature>
<feature type="repeat" description="WD" evidence="3">
    <location>
        <begin position="844"/>
        <end position="885"/>
    </location>
</feature>
<feature type="non-terminal residue" evidence="5">
    <location>
        <position position="1"/>
    </location>
</feature>
<dbReference type="GO" id="GO:0046540">
    <property type="term" value="C:U4/U6 x U5 tri-snRNP complex"/>
    <property type="evidence" value="ECO:0007669"/>
    <property type="project" value="TreeGrafter"/>
</dbReference>
<feature type="repeat" description="WD" evidence="3">
    <location>
        <begin position="1317"/>
        <end position="1358"/>
    </location>
</feature>
<feature type="repeat" description="WD" evidence="3">
    <location>
        <begin position="1188"/>
        <end position="1229"/>
    </location>
</feature>
<dbReference type="GO" id="GO:0035097">
    <property type="term" value="C:histone methyltransferase complex"/>
    <property type="evidence" value="ECO:0007669"/>
    <property type="project" value="UniProtKB-ARBA"/>
</dbReference>
<dbReference type="PRINTS" id="PR00320">
    <property type="entry name" value="GPROTEINBRPT"/>
</dbReference>
<evidence type="ECO:0000259" key="4">
    <source>
        <dbReference type="Pfam" id="PF24883"/>
    </source>
</evidence>
<dbReference type="InterPro" id="IPR020472">
    <property type="entry name" value="WD40_PAC1"/>
</dbReference>
<keyword evidence="2" id="KW-0677">Repeat</keyword>
<dbReference type="SMART" id="SM00320">
    <property type="entry name" value="WD40"/>
    <property type="match status" value="14"/>
</dbReference>
<feature type="repeat" description="WD" evidence="3">
    <location>
        <begin position="973"/>
        <end position="1005"/>
    </location>
</feature>
<dbReference type="OrthoDB" id="538223at2759"/>
<dbReference type="Proteomes" id="UP000054097">
    <property type="component" value="Unassembled WGS sequence"/>
</dbReference>
<dbReference type="Pfam" id="PF24883">
    <property type="entry name" value="NPHP3_N"/>
    <property type="match status" value="1"/>
</dbReference>
<organism evidence="5 6">
    <name type="scientific">Serendipita vermifera MAFF 305830</name>
    <dbReference type="NCBI Taxonomy" id="933852"/>
    <lineage>
        <taxon>Eukaryota</taxon>
        <taxon>Fungi</taxon>
        <taxon>Dikarya</taxon>
        <taxon>Basidiomycota</taxon>
        <taxon>Agaricomycotina</taxon>
        <taxon>Agaricomycetes</taxon>
        <taxon>Sebacinales</taxon>
        <taxon>Serendipitaceae</taxon>
        <taxon>Serendipita</taxon>
    </lineage>
</organism>
<feature type="repeat" description="WD" evidence="3">
    <location>
        <begin position="801"/>
        <end position="842"/>
    </location>
</feature>
<dbReference type="Gene3D" id="2.130.10.10">
    <property type="entry name" value="YVTN repeat-like/Quinoprotein amine dehydrogenase"/>
    <property type="match status" value="7"/>
</dbReference>
<feature type="domain" description="Nephrocystin 3-like N-terminal" evidence="4">
    <location>
        <begin position="202"/>
        <end position="373"/>
    </location>
</feature>
<protein>
    <recommendedName>
        <fullName evidence="4">Nephrocystin 3-like N-terminal domain-containing protein</fullName>
    </recommendedName>
</protein>
<dbReference type="STRING" id="933852.A0A0C3B459"/>
<accession>A0A0C3B459</accession>
<feature type="repeat" description="WD" evidence="3">
    <location>
        <begin position="1102"/>
        <end position="1143"/>
    </location>
</feature>
<dbReference type="Pfam" id="PF00400">
    <property type="entry name" value="WD40"/>
    <property type="match status" value="14"/>
</dbReference>
<keyword evidence="1 3" id="KW-0853">WD repeat</keyword>
<dbReference type="InterPro" id="IPR001680">
    <property type="entry name" value="WD40_rpt"/>
</dbReference>
<dbReference type="InterPro" id="IPR015943">
    <property type="entry name" value="WD40/YVTN_repeat-like_dom_sf"/>
</dbReference>
<dbReference type="CDD" id="cd00200">
    <property type="entry name" value="WD40"/>
    <property type="match status" value="2"/>
</dbReference>
<dbReference type="FunFam" id="2.130.10.10:FF:000228">
    <property type="entry name" value="COMPASS-like H3K4 histone methylase component WDR5A"/>
    <property type="match status" value="1"/>
</dbReference>
<dbReference type="PANTHER" id="PTHR19846">
    <property type="entry name" value="WD40 REPEAT PROTEIN"/>
    <property type="match status" value="1"/>
</dbReference>
<dbReference type="SUPFAM" id="SSF52540">
    <property type="entry name" value="P-loop containing nucleoside triphosphate hydrolases"/>
    <property type="match status" value="1"/>
</dbReference>
<evidence type="ECO:0000256" key="3">
    <source>
        <dbReference type="PROSITE-ProRule" id="PRU00221"/>
    </source>
</evidence>
<evidence type="ECO:0000313" key="5">
    <source>
        <dbReference type="EMBL" id="KIM26984.1"/>
    </source>
</evidence>
<sequence length="1435" mass="159538">DPLHLNTLATAYEKLSEYKTILDRLGRSRKFLETLLGLGTAVSELGHTVKAVLGCVNVIYKRLEEEDVRSKSLLDLIESMACALGYVEDVEQFARLKELKRAIEDIRPLVEDTTNFLLKYLSDNTLGICFLSPWHQDQIKGLISRFEQFKSRFDRGISVQSAVTTEALLTLLISNQEDAIIAKLKPANLEYGLQAAECMEGTRQDILAEINSWLDDIDAPNILWLKGYPGVGKSAISSSLVEQLRSSVRLGSSFFFQREKPNVMTPHALWRTVAYDLGRQYPNVRKCLISTLKEDESIPNTVNVDKLFRQLIHDPLVASEDIPVGRLPVVVIDALDECGGLDGQYSEHRVGVLRTLKIWSQLPKKFKLFVTGRNESDIGQFFSTTEHHLIEVFAGTSVKPQSFEDIKKYLTDRFQQIAARYPNSLSSDWPGSQVATKLTGMAGGVFIWARTVADFTARGDPKEQLNRIMEGDGAGDLARLYSLILNTSFPSPTKSVEECFRSVLGTVILAKTPLPTSTLANLLSLEDTKLEFIYNGLQSVMDTLGTPRIYHQSFVDFLIDQSKCPSQFFIDIKQESRALTIACFRIMESRLKFNICGFESSHLRNRDIPNLAARVDECIPPYFSYACCFWASHLEDTLFESEVMDHVQIFMSKQFLHWLEVLSLTSRVNTASQMMWILVDWIRVSFPKTYYVKLTHMQKFVATFGGIISQSLPHIYLSALPFSPKSSAVSRQYAKSYPQTLSVQMGGHLKWPQTQNVLSGHGMRVYSVVFSPDGRRIVSGSSDKTIRVWDAQTGELIVEPLQGHKNSVWSVAFSPDGRRIVSGSKDTTIRVWDSKTGLLVTGPFQGHQDSVTSVAFSPNGRQIVSGSYDTTIRIWDGETGRLFAGPLNGHWNRVTSVAFSPNGRRIISGSYDTTIRVWDGETGEPFAGPLYGHNNVVWSVKFSPDGRRFVSSSSDNTIRVWDGETYQLVSGPLEGHGGVIWSVAFSPNGRQFVSGASDWSIRVWDGKTCQLVSDPLEGHRGTVLSVAFSPDGRRIVSSSDDRTIRVWDAQTGELDVGSLQGHDRSVLSVAFSPNGKRIASGSNDKTVRVWDAQTGELVIGPLQGHENAVWSVAFSPDGRRIVSGSSDRTIRVWDGETGELFARPLHGHQDGVTSVAFSLDGRWFVSGASDRSIRVWDGENFQLVLGPLEGHCGTVWSVAFSPDGRWIVSGSDDWTIRVWDAQTGQLFARSLQGHDSAVYSVAFSPNGKRIISGSRDKTIRVWDAQTVKHVIGPLQGHESAVWSVAFSSDGRRIVSGSKDTTIRIWDSETGELLAGPLHGHKYGVASVVFSPDGMLLVSGSYDRTIRTWNVSTDKFIQRLSGGIVSPSFCDSSHIEDGWVIGPNAEPLFWVPPGLHTGLYWPRNILCIGKGDAAKLDLRFFVHGQSWVFCNKTRDL</sequence>
<dbReference type="PANTHER" id="PTHR19846:SF0">
    <property type="entry name" value="PRE-MRNA PROCESSING FACTOR 4"/>
    <property type="match status" value="1"/>
</dbReference>
<reference evidence="5 6" key="1">
    <citation type="submission" date="2014-04" db="EMBL/GenBank/DDBJ databases">
        <authorList>
            <consortium name="DOE Joint Genome Institute"/>
            <person name="Kuo A."/>
            <person name="Zuccaro A."/>
            <person name="Kohler A."/>
            <person name="Nagy L.G."/>
            <person name="Floudas D."/>
            <person name="Copeland A."/>
            <person name="Barry K.W."/>
            <person name="Cichocki N."/>
            <person name="Veneault-Fourrey C."/>
            <person name="LaButti K."/>
            <person name="Lindquist E.A."/>
            <person name="Lipzen A."/>
            <person name="Lundell T."/>
            <person name="Morin E."/>
            <person name="Murat C."/>
            <person name="Sun H."/>
            <person name="Tunlid A."/>
            <person name="Henrissat B."/>
            <person name="Grigoriev I.V."/>
            <person name="Hibbett D.S."/>
            <person name="Martin F."/>
            <person name="Nordberg H.P."/>
            <person name="Cantor M.N."/>
            <person name="Hua S.X."/>
        </authorList>
    </citation>
    <scope>NUCLEOTIDE SEQUENCE [LARGE SCALE GENOMIC DNA]</scope>
    <source>
        <strain evidence="5 6">MAFF 305830</strain>
    </source>
</reference>
<gene>
    <name evidence="5" type="ORF">M408DRAFT_72023</name>
</gene>
<dbReference type="GO" id="GO:0000398">
    <property type="term" value="P:mRNA splicing, via spliceosome"/>
    <property type="evidence" value="ECO:0007669"/>
    <property type="project" value="TreeGrafter"/>
</dbReference>
<evidence type="ECO:0000313" key="6">
    <source>
        <dbReference type="Proteomes" id="UP000054097"/>
    </source>
</evidence>
<dbReference type="Gene3D" id="3.40.50.300">
    <property type="entry name" value="P-loop containing nucleotide triphosphate hydrolases"/>
    <property type="match status" value="1"/>
</dbReference>
<keyword evidence="6" id="KW-1185">Reference proteome</keyword>
<dbReference type="SUPFAM" id="SSF50998">
    <property type="entry name" value="Quinoprotein alcohol dehydrogenase-like"/>
    <property type="match status" value="2"/>
</dbReference>
<evidence type="ECO:0000256" key="2">
    <source>
        <dbReference type="ARBA" id="ARBA00022737"/>
    </source>
</evidence>
<proteinExistence type="predicted"/>
<feature type="repeat" description="WD" evidence="3">
    <location>
        <begin position="1231"/>
        <end position="1266"/>
    </location>
</feature>
<dbReference type="InterPro" id="IPR056884">
    <property type="entry name" value="NPHP3-like_N"/>
</dbReference>